<evidence type="ECO:0000313" key="9">
    <source>
        <dbReference type="Proteomes" id="UP000186817"/>
    </source>
</evidence>
<evidence type="ECO:0000313" key="8">
    <source>
        <dbReference type="EMBL" id="OLQ12396.1"/>
    </source>
</evidence>
<feature type="region of interest" description="Disordered" evidence="5">
    <location>
        <begin position="82"/>
        <end position="105"/>
    </location>
</feature>
<feature type="region of interest" description="Disordered" evidence="5">
    <location>
        <begin position="1"/>
        <end position="21"/>
    </location>
</feature>
<dbReference type="InterPro" id="IPR027359">
    <property type="entry name" value="Volt_channel_dom_sf"/>
</dbReference>
<dbReference type="Gene3D" id="1.20.120.350">
    <property type="entry name" value="Voltage-gated potassium channels. Chain C"/>
    <property type="match status" value="1"/>
</dbReference>
<dbReference type="EMBL" id="LSRX01000044">
    <property type="protein sequence ID" value="OLQ12396.1"/>
    <property type="molecule type" value="Genomic_DNA"/>
</dbReference>
<organism evidence="8 9">
    <name type="scientific">Symbiodinium microadriaticum</name>
    <name type="common">Dinoflagellate</name>
    <name type="synonym">Zooxanthella microadriatica</name>
    <dbReference type="NCBI Taxonomy" id="2951"/>
    <lineage>
        <taxon>Eukaryota</taxon>
        <taxon>Sar</taxon>
        <taxon>Alveolata</taxon>
        <taxon>Dinophyceae</taxon>
        <taxon>Suessiales</taxon>
        <taxon>Symbiodiniaceae</taxon>
        <taxon>Symbiodinium</taxon>
    </lineage>
</organism>
<keyword evidence="2 6" id="KW-0812">Transmembrane</keyword>
<accession>A0A1Q9EY68</accession>
<dbReference type="Pfam" id="PF00520">
    <property type="entry name" value="Ion_trans"/>
    <property type="match status" value="1"/>
</dbReference>
<dbReference type="InterPro" id="IPR043203">
    <property type="entry name" value="VGCC_Ca_Na"/>
</dbReference>
<dbReference type="GO" id="GO:0005248">
    <property type="term" value="F:voltage-gated sodium channel activity"/>
    <property type="evidence" value="ECO:0007669"/>
    <property type="project" value="TreeGrafter"/>
</dbReference>
<reference evidence="8 9" key="1">
    <citation type="submission" date="2016-02" db="EMBL/GenBank/DDBJ databases">
        <title>Genome analysis of coral dinoflagellate symbionts highlights evolutionary adaptations to a symbiotic lifestyle.</title>
        <authorList>
            <person name="Aranda M."/>
            <person name="Li Y."/>
            <person name="Liew Y.J."/>
            <person name="Baumgarten S."/>
            <person name="Simakov O."/>
            <person name="Wilson M."/>
            <person name="Piel J."/>
            <person name="Ashoor H."/>
            <person name="Bougouffa S."/>
            <person name="Bajic V.B."/>
            <person name="Ryu T."/>
            <person name="Ravasi T."/>
            <person name="Bayer T."/>
            <person name="Micklem G."/>
            <person name="Kim H."/>
            <person name="Bhak J."/>
            <person name="Lajeunesse T.C."/>
            <person name="Voolstra C.R."/>
        </authorList>
    </citation>
    <scope>NUCLEOTIDE SEQUENCE [LARGE SCALE GENOMIC DNA]</scope>
    <source>
        <strain evidence="8 9">CCMP2467</strain>
    </source>
</reference>
<evidence type="ECO:0000256" key="1">
    <source>
        <dbReference type="ARBA" id="ARBA00004141"/>
    </source>
</evidence>
<dbReference type="OrthoDB" id="428262at2759"/>
<keyword evidence="3 6" id="KW-1133">Transmembrane helix</keyword>
<evidence type="ECO:0000256" key="6">
    <source>
        <dbReference type="SAM" id="Phobius"/>
    </source>
</evidence>
<dbReference type="Gene3D" id="1.10.287.70">
    <property type="match status" value="1"/>
</dbReference>
<dbReference type="Proteomes" id="UP000186817">
    <property type="component" value="Unassembled WGS sequence"/>
</dbReference>
<evidence type="ECO:0000259" key="7">
    <source>
        <dbReference type="Pfam" id="PF00520"/>
    </source>
</evidence>
<name>A0A1Q9EY68_SYMMI</name>
<dbReference type="PANTHER" id="PTHR10037">
    <property type="entry name" value="VOLTAGE-GATED CATION CHANNEL CALCIUM AND SODIUM"/>
    <property type="match status" value="1"/>
</dbReference>
<evidence type="ECO:0000256" key="3">
    <source>
        <dbReference type="ARBA" id="ARBA00022989"/>
    </source>
</evidence>
<dbReference type="PANTHER" id="PTHR10037:SF62">
    <property type="entry name" value="SODIUM CHANNEL PROTEIN 60E"/>
    <property type="match status" value="1"/>
</dbReference>
<proteinExistence type="predicted"/>
<evidence type="ECO:0000256" key="4">
    <source>
        <dbReference type="ARBA" id="ARBA00023136"/>
    </source>
</evidence>
<evidence type="ECO:0000256" key="5">
    <source>
        <dbReference type="SAM" id="MobiDB-lite"/>
    </source>
</evidence>
<dbReference type="SUPFAM" id="SSF81324">
    <property type="entry name" value="Voltage-gated potassium channels"/>
    <property type="match status" value="1"/>
</dbReference>
<feature type="transmembrane region" description="Helical" evidence="6">
    <location>
        <begin position="339"/>
        <end position="362"/>
    </location>
</feature>
<feature type="compositionally biased region" description="Low complexity" evidence="5">
    <location>
        <begin position="113"/>
        <end position="126"/>
    </location>
</feature>
<comment type="caution">
    <text evidence="8">The sequence shown here is derived from an EMBL/GenBank/DDBJ whole genome shotgun (WGS) entry which is preliminary data.</text>
</comment>
<evidence type="ECO:0000256" key="2">
    <source>
        <dbReference type="ARBA" id="ARBA00022692"/>
    </source>
</evidence>
<comment type="subcellular location">
    <subcellularLocation>
        <location evidence="1">Membrane</location>
        <topology evidence="1">Multi-pass membrane protein</topology>
    </subcellularLocation>
</comment>
<keyword evidence="4 6" id="KW-0472">Membrane</keyword>
<feature type="region of interest" description="Disordered" evidence="5">
    <location>
        <begin position="113"/>
        <end position="132"/>
    </location>
</feature>
<dbReference type="GO" id="GO:0001518">
    <property type="term" value="C:voltage-gated sodium channel complex"/>
    <property type="evidence" value="ECO:0007669"/>
    <property type="project" value="TreeGrafter"/>
</dbReference>
<sequence length="443" mass="48685">MDTKVPPDLSTLPTDVEVPEDLRHSPPASPGICMAAPDASCAADLQCLLMQQHREIMQQLAAQHSTLQNVVFKARLQTTGSLMEPAASPSPVTERQSIRSSVASSASSIREVEASMSMKAEQSSSSPGLGPQRRYLKTFSALDRALRRAASEVHRSKKELLPSHAEGADSRHGCLVEICSHPFFEAGCTLAVLANAIFIGFETQHAIQYPGSLPPGFFFTQAAFAAIFTVDPCPIPKEELLMRIGAGGKRVFFSNEWMWGWLDLVVVVTSLWQLVNDALILYSEDAGRSGSATTLSSIRAFRIIRVARILRAVRIVKVLRFVTALRTLVTSIFHTLKSLFWAMVLLMLIVYVFAALFSQAIHDHMNSAGDSMDTEDIEAARRYYGSLAYTMLSLFMSISGGVSWFEVIRPLEAISLGWVFCFLFYAVSFTYFAVLNVVSGPAL</sequence>
<keyword evidence="9" id="KW-1185">Reference proteome</keyword>
<gene>
    <name evidence="8" type="primary">CACNA1H</name>
    <name evidence="8" type="ORF">AK812_SmicGene3697</name>
</gene>
<protein>
    <submittedName>
        <fullName evidence="8">Voltage-dependent T-type calcium channel subunit alpha-1H</fullName>
    </submittedName>
</protein>
<feature type="transmembrane region" description="Helical" evidence="6">
    <location>
        <begin position="417"/>
        <end position="438"/>
    </location>
</feature>
<dbReference type="InterPro" id="IPR005821">
    <property type="entry name" value="Ion_trans_dom"/>
</dbReference>
<dbReference type="AlphaFoldDB" id="A0A1Q9EY68"/>
<feature type="transmembrane region" description="Helical" evidence="6">
    <location>
        <begin position="383"/>
        <end position="405"/>
    </location>
</feature>
<feature type="domain" description="Ion transport" evidence="7">
    <location>
        <begin position="181"/>
        <end position="435"/>
    </location>
</feature>